<evidence type="ECO:0000256" key="1">
    <source>
        <dbReference type="ARBA" id="ARBA00004141"/>
    </source>
</evidence>
<accession>A0A418YEF0</accession>
<dbReference type="RefSeq" id="WP_119910832.1">
    <property type="nucleotide sequence ID" value="NZ_QZCH01000013.1"/>
</dbReference>
<dbReference type="InterPro" id="IPR044880">
    <property type="entry name" value="NCX_ion-bd_dom_sf"/>
</dbReference>
<dbReference type="PANTHER" id="PTHR10846:SF8">
    <property type="entry name" value="INNER MEMBRANE PROTEIN YRBG"/>
    <property type="match status" value="1"/>
</dbReference>
<evidence type="ECO:0000313" key="8">
    <source>
        <dbReference type="Proteomes" id="UP000283255"/>
    </source>
</evidence>
<dbReference type="InterPro" id="IPR004481">
    <property type="entry name" value="K/Na/Ca-exchanger"/>
</dbReference>
<dbReference type="PANTHER" id="PTHR10846">
    <property type="entry name" value="SODIUM/POTASSIUM/CALCIUM EXCHANGER"/>
    <property type="match status" value="1"/>
</dbReference>
<comment type="subcellular location">
    <subcellularLocation>
        <location evidence="1">Membrane</location>
        <topology evidence="1">Multi-pass membrane protein</topology>
    </subcellularLocation>
</comment>
<evidence type="ECO:0000256" key="2">
    <source>
        <dbReference type="ARBA" id="ARBA00022692"/>
    </source>
</evidence>
<reference evidence="7 8" key="1">
    <citation type="submission" date="2018-09" db="EMBL/GenBank/DDBJ databases">
        <authorList>
            <person name="Wang F."/>
        </authorList>
    </citation>
    <scope>NUCLEOTIDE SEQUENCE [LARGE SCALE GENOMIC DNA]</scope>
    <source>
        <strain evidence="7 8">PLHSC7-2</strain>
    </source>
</reference>
<dbReference type="InterPro" id="IPR004837">
    <property type="entry name" value="NaCa_Exmemb"/>
</dbReference>
<dbReference type="OrthoDB" id="9794225at2"/>
<feature type="transmembrane region" description="Helical" evidence="5">
    <location>
        <begin position="235"/>
        <end position="258"/>
    </location>
</feature>
<dbReference type="GO" id="GO:0005262">
    <property type="term" value="F:calcium channel activity"/>
    <property type="evidence" value="ECO:0007669"/>
    <property type="project" value="TreeGrafter"/>
</dbReference>
<evidence type="ECO:0000313" key="7">
    <source>
        <dbReference type="EMBL" id="RJG47452.1"/>
    </source>
</evidence>
<evidence type="ECO:0000259" key="6">
    <source>
        <dbReference type="Pfam" id="PF01699"/>
    </source>
</evidence>
<dbReference type="NCBIfam" id="TIGR00367">
    <property type="entry name" value="calcium/sodium antiporter"/>
    <property type="match status" value="1"/>
</dbReference>
<keyword evidence="4 5" id="KW-0472">Membrane</keyword>
<evidence type="ECO:0000256" key="5">
    <source>
        <dbReference type="SAM" id="Phobius"/>
    </source>
</evidence>
<dbReference type="AlphaFoldDB" id="A0A418YEF0"/>
<feature type="domain" description="Sodium/calcium exchanger membrane region" evidence="6">
    <location>
        <begin position="175"/>
        <end position="324"/>
    </location>
</feature>
<feature type="transmembrane region" description="Helical" evidence="5">
    <location>
        <begin position="38"/>
        <end position="65"/>
    </location>
</feature>
<feature type="transmembrane region" description="Helical" evidence="5">
    <location>
        <begin position="311"/>
        <end position="328"/>
    </location>
</feature>
<gene>
    <name evidence="7" type="ORF">D1Z90_11105</name>
</gene>
<dbReference type="Proteomes" id="UP000283255">
    <property type="component" value="Unassembled WGS sequence"/>
</dbReference>
<dbReference type="GO" id="GO:0005886">
    <property type="term" value="C:plasma membrane"/>
    <property type="evidence" value="ECO:0007669"/>
    <property type="project" value="TreeGrafter"/>
</dbReference>
<dbReference type="Gene3D" id="1.20.1420.30">
    <property type="entry name" value="NCX, central ion-binding region"/>
    <property type="match status" value="1"/>
</dbReference>
<dbReference type="EMBL" id="QZCH01000013">
    <property type="protein sequence ID" value="RJG47452.1"/>
    <property type="molecule type" value="Genomic_DNA"/>
</dbReference>
<protein>
    <submittedName>
        <fullName evidence="7">Sodium:calcium antiporter</fullName>
    </submittedName>
</protein>
<keyword evidence="3 5" id="KW-1133">Transmembrane helix</keyword>
<reference evidence="7 8" key="2">
    <citation type="submission" date="2019-01" db="EMBL/GenBank/DDBJ databases">
        <title>Motilimonas pumilus sp. nov., isolated from the gut of sea cucumber (Apostichopus japonicus).</title>
        <authorList>
            <person name="Wang F.-Q."/>
            <person name="Ren L.-H."/>
            <person name="Lin Y.-W."/>
            <person name="Sun G.-H."/>
            <person name="Du Z.-J."/>
            <person name="Zhao J.-X."/>
            <person name="Liu X.-J."/>
            <person name="Liu L.-J."/>
        </authorList>
    </citation>
    <scope>NUCLEOTIDE SEQUENCE [LARGE SCALE GENOMIC DNA]</scope>
    <source>
        <strain evidence="7 8">PLHSC7-2</strain>
    </source>
</reference>
<dbReference type="GO" id="GO:0008273">
    <property type="term" value="F:calcium, potassium:sodium antiporter activity"/>
    <property type="evidence" value="ECO:0007669"/>
    <property type="project" value="TreeGrafter"/>
</dbReference>
<comment type="caution">
    <text evidence="7">The sequence shown here is derived from an EMBL/GenBank/DDBJ whole genome shotgun (WGS) entry which is preliminary data.</text>
</comment>
<feature type="transmembrane region" description="Helical" evidence="5">
    <location>
        <begin position="206"/>
        <end position="228"/>
    </location>
</feature>
<sequence>MNAVLVSIITLAAGFIILSYSADRLLAVAATLAKQCGVSMLFIGITVIAFGTSAPELIVSAMAALNGAEGLAVGNGLGSNIINIGLVLGCCALMAPLSVHQNYLYRQFPFLLLAVLLCAGLMKNQVLSFFDALILLAGLCAYGVYLANMMSKQQQDISEEVDILDMNKHRAILETLMMLVLLLVGANMMVHGGVGVARGLGIDELTIGLTVVAFGTSLPELAAALAAVRRGHHDIAFATVIGSNLFNILGVIALPGLLGDGLQVSEQVLQRDIPAMVILTLALGVSFYWPLLRQRKQARAKTKVVMHRKSGYLLLGLFSGYGLILLSPL</sequence>
<evidence type="ECO:0000256" key="4">
    <source>
        <dbReference type="ARBA" id="ARBA00023136"/>
    </source>
</evidence>
<proteinExistence type="predicted"/>
<organism evidence="7 8">
    <name type="scientific">Motilimonas pumila</name>
    <dbReference type="NCBI Taxonomy" id="2303987"/>
    <lineage>
        <taxon>Bacteria</taxon>
        <taxon>Pseudomonadati</taxon>
        <taxon>Pseudomonadota</taxon>
        <taxon>Gammaproteobacteria</taxon>
        <taxon>Alteromonadales</taxon>
        <taxon>Alteromonadales genera incertae sedis</taxon>
        <taxon>Motilimonas</taxon>
    </lineage>
</organism>
<feature type="domain" description="Sodium/calcium exchanger membrane region" evidence="6">
    <location>
        <begin position="7"/>
        <end position="145"/>
    </location>
</feature>
<keyword evidence="8" id="KW-1185">Reference proteome</keyword>
<name>A0A418YEF0_9GAMM</name>
<dbReference type="Pfam" id="PF01699">
    <property type="entry name" value="Na_Ca_ex"/>
    <property type="match status" value="2"/>
</dbReference>
<dbReference type="GO" id="GO:0006874">
    <property type="term" value="P:intracellular calcium ion homeostasis"/>
    <property type="evidence" value="ECO:0007669"/>
    <property type="project" value="TreeGrafter"/>
</dbReference>
<feature type="transmembrane region" description="Helical" evidence="5">
    <location>
        <begin position="273"/>
        <end position="291"/>
    </location>
</feature>
<feature type="transmembrane region" description="Helical" evidence="5">
    <location>
        <begin position="104"/>
        <end position="122"/>
    </location>
</feature>
<feature type="transmembrane region" description="Helical" evidence="5">
    <location>
        <begin position="6"/>
        <end position="26"/>
    </location>
</feature>
<feature type="transmembrane region" description="Helical" evidence="5">
    <location>
        <begin position="77"/>
        <end position="97"/>
    </location>
</feature>
<keyword evidence="2 5" id="KW-0812">Transmembrane</keyword>
<evidence type="ECO:0000256" key="3">
    <source>
        <dbReference type="ARBA" id="ARBA00022989"/>
    </source>
</evidence>
<feature type="transmembrane region" description="Helical" evidence="5">
    <location>
        <begin position="171"/>
        <end position="194"/>
    </location>
</feature>
<feature type="transmembrane region" description="Helical" evidence="5">
    <location>
        <begin position="128"/>
        <end position="150"/>
    </location>
</feature>